<keyword evidence="1" id="KW-0472">Membrane</keyword>
<keyword evidence="1" id="KW-1133">Transmembrane helix</keyword>
<evidence type="ECO:0000256" key="1">
    <source>
        <dbReference type="SAM" id="Phobius"/>
    </source>
</evidence>
<gene>
    <name evidence="2" type="ORF">IEN85_06580</name>
</gene>
<protein>
    <submittedName>
        <fullName evidence="2">Uncharacterized protein</fullName>
    </submittedName>
</protein>
<proteinExistence type="predicted"/>
<dbReference type="RefSeq" id="WP_191616290.1">
    <property type="nucleotide sequence ID" value="NZ_JACYFG010000007.1"/>
</dbReference>
<accession>A0A927F660</accession>
<evidence type="ECO:0000313" key="3">
    <source>
        <dbReference type="Proteomes" id="UP000622317"/>
    </source>
</evidence>
<feature type="transmembrane region" description="Helical" evidence="1">
    <location>
        <begin position="149"/>
        <end position="172"/>
    </location>
</feature>
<keyword evidence="1" id="KW-0812">Transmembrane</keyword>
<sequence length="177" mass="19484">MKLEARSKKLINACVIAFLGWAVAGILLNSKQLDSVTVTLRPGATEHKDRTILIVGKNDEAADYQLKVRSQSAWIDLGTYANRPIGDGLTFFPSDSYPTRTIQEVLLLDHDKLESDTLEQGPLEDSKYQGSNYEFSIQSSFSLQAGFHWFFATPVGIAILGGIGIAIFLTVLSNLNF</sequence>
<keyword evidence="3" id="KW-1185">Reference proteome</keyword>
<comment type="caution">
    <text evidence="2">The sequence shown here is derived from an EMBL/GenBank/DDBJ whole genome shotgun (WGS) entry which is preliminary data.</text>
</comment>
<organism evidence="2 3">
    <name type="scientific">Pelagicoccus enzymogenes</name>
    <dbReference type="NCBI Taxonomy" id="2773457"/>
    <lineage>
        <taxon>Bacteria</taxon>
        <taxon>Pseudomonadati</taxon>
        <taxon>Verrucomicrobiota</taxon>
        <taxon>Opitutia</taxon>
        <taxon>Puniceicoccales</taxon>
        <taxon>Pelagicoccaceae</taxon>
        <taxon>Pelagicoccus</taxon>
    </lineage>
</organism>
<reference evidence="2" key="1">
    <citation type="submission" date="2020-09" db="EMBL/GenBank/DDBJ databases">
        <title>Pelagicoccus enzymogenes sp. nov. with an EPS production, isolated from marine sediment.</title>
        <authorList>
            <person name="Feng X."/>
        </authorList>
    </citation>
    <scope>NUCLEOTIDE SEQUENCE</scope>
    <source>
        <strain evidence="2">NFK12</strain>
    </source>
</reference>
<dbReference type="EMBL" id="JACYFG010000007">
    <property type="protein sequence ID" value="MBD5779153.1"/>
    <property type="molecule type" value="Genomic_DNA"/>
</dbReference>
<dbReference type="Proteomes" id="UP000622317">
    <property type="component" value="Unassembled WGS sequence"/>
</dbReference>
<dbReference type="AlphaFoldDB" id="A0A927F660"/>
<feature type="transmembrane region" description="Helical" evidence="1">
    <location>
        <begin position="10"/>
        <end position="28"/>
    </location>
</feature>
<evidence type="ECO:0000313" key="2">
    <source>
        <dbReference type="EMBL" id="MBD5779153.1"/>
    </source>
</evidence>
<name>A0A927F660_9BACT</name>